<evidence type="ECO:0000313" key="2">
    <source>
        <dbReference type="Proteomes" id="UP000681967"/>
    </source>
</evidence>
<sequence length="139" mass="15666">NSHNNNGATLNNKINDLDSALCMSLPSDSSDDDCFCHDEHIKKRPYESCLSESESPLKKRVPRHQSFLQDVLGIETISLSSDLSFTIPTEPLHYRSDNVTRKRGKVVESSYNESNILTPGVRSNTLRCQNLHSMEEKSN</sequence>
<protein>
    <submittedName>
        <fullName evidence="1">Uncharacterized protein</fullName>
    </submittedName>
</protein>
<dbReference type="AlphaFoldDB" id="A0A8S3BQI5"/>
<proteinExistence type="predicted"/>
<organism evidence="1 2">
    <name type="scientific">Rotaria magnacalcarata</name>
    <dbReference type="NCBI Taxonomy" id="392030"/>
    <lineage>
        <taxon>Eukaryota</taxon>
        <taxon>Metazoa</taxon>
        <taxon>Spiralia</taxon>
        <taxon>Gnathifera</taxon>
        <taxon>Rotifera</taxon>
        <taxon>Eurotatoria</taxon>
        <taxon>Bdelloidea</taxon>
        <taxon>Philodinida</taxon>
        <taxon>Philodinidae</taxon>
        <taxon>Rotaria</taxon>
    </lineage>
</organism>
<feature type="non-terminal residue" evidence="1">
    <location>
        <position position="1"/>
    </location>
</feature>
<reference evidence="1" key="1">
    <citation type="submission" date="2021-02" db="EMBL/GenBank/DDBJ databases">
        <authorList>
            <person name="Nowell W R."/>
        </authorList>
    </citation>
    <scope>NUCLEOTIDE SEQUENCE</scope>
</reference>
<evidence type="ECO:0000313" key="1">
    <source>
        <dbReference type="EMBL" id="CAF4852827.1"/>
    </source>
</evidence>
<accession>A0A8S3BQI5</accession>
<dbReference type="Proteomes" id="UP000681967">
    <property type="component" value="Unassembled WGS sequence"/>
</dbReference>
<comment type="caution">
    <text evidence="1">The sequence shown here is derived from an EMBL/GenBank/DDBJ whole genome shotgun (WGS) entry which is preliminary data.</text>
</comment>
<gene>
    <name evidence="1" type="ORF">BYL167_LOCUS50267</name>
</gene>
<dbReference type="EMBL" id="CAJOBH010153022">
    <property type="protein sequence ID" value="CAF4852827.1"/>
    <property type="molecule type" value="Genomic_DNA"/>
</dbReference>
<name>A0A8S3BQI5_9BILA</name>